<organism evidence="5">
    <name type="scientific">Scolionema suvaense</name>
    <dbReference type="NCBI Taxonomy" id="340365"/>
    <lineage>
        <taxon>Eukaryota</taxon>
        <taxon>Metazoa</taxon>
        <taxon>Cnidaria</taxon>
        <taxon>Hydrozoa</taxon>
        <taxon>Trachylinae</taxon>
        <taxon>Limnomedusae</taxon>
        <taxon>Olindiidae</taxon>
        <taxon>Scolionema</taxon>
    </lineage>
</organism>
<evidence type="ECO:0000256" key="3">
    <source>
        <dbReference type="ARBA" id="ARBA00023223"/>
    </source>
</evidence>
<comment type="similarity">
    <text evidence="1">Belongs to the GFP family.</text>
</comment>
<dbReference type="Gene3D" id="3.30.1300.40">
    <property type="match status" value="1"/>
</dbReference>
<evidence type="ECO:0000256" key="2">
    <source>
        <dbReference type="ARBA" id="ARBA00022991"/>
    </source>
</evidence>
<dbReference type="InterPro" id="IPR000786">
    <property type="entry name" value="Green_fluorescent_prot"/>
</dbReference>
<accession>A0A2Z5XV34</accession>
<protein>
    <submittedName>
        <fullName evidence="5">Fluorescent protein ScSuFP</fullName>
    </submittedName>
</protein>
<name>A0A2Z5XV34_9CNID</name>
<dbReference type="SMR" id="A0A2Z5XV34"/>
<dbReference type="GO" id="GO:0008218">
    <property type="term" value="P:bioluminescence"/>
    <property type="evidence" value="ECO:0007669"/>
    <property type="project" value="UniProtKB-KW"/>
</dbReference>
<sequence length="230" mass="25974">MEGGMKLFNRQVKMKIELDCEVNGISFKIQGDGSQAKLGDFSMHAYCTTGEVPVSWVSLGSTLLYGFGMLAEYPNGVYDWFKDQFPDGYIMDRTIKFEGDGTFNSHHEYSMEEDTIVAKVTLKGEGFNADGPVMGKKIESACPNFLNVFPTADGCRSDFTYMYKLKDGNYLPSHYNTRYKGIRKDATRLPLYHHKLQYVLVMKDTADPRDHAVLRETIKALAVEPITSIL</sequence>
<evidence type="ECO:0000313" key="5">
    <source>
        <dbReference type="EMBL" id="BBC53698.1"/>
    </source>
</evidence>
<evidence type="ECO:0000256" key="1">
    <source>
        <dbReference type="ARBA" id="ARBA00008949"/>
    </source>
</evidence>
<evidence type="ECO:0000256" key="4">
    <source>
        <dbReference type="ARBA" id="ARBA00023262"/>
    </source>
</evidence>
<dbReference type="Gene3D" id="2.40.155.10">
    <property type="entry name" value="Green fluorescent protein"/>
    <property type="match status" value="1"/>
</dbReference>
<dbReference type="SUPFAM" id="SSF54511">
    <property type="entry name" value="GFP-like"/>
    <property type="match status" value="1"/>
</dbReference>
<dbReference type="EMBL" id="LC361450">
    <property type="protein sequence ID" value="BBC53698.1"/>
    <property type="molecule type" value="mRNA"/>
</dbReference>
<keyword evidence="3" id="KW-0455">Luminescence</keyword>
<dbReference type="PRINTS" id="PR01229">
    <property type="entry name" value="GFLUORESCENT"/>
</dbReference>
<dbReference type="GO" id="GO:0006091">
    <property type="term" value="P:generation of precursor metabolites and energy"/>
    <property type="evidence" value="ECO:0007669"/>
    <property type="project" value="InterPro"/>
</dbReference>
<keyword evidence="2" id="KW-0157">Chromophore</keyword>
<keyword evidence="4" id="KW-0599">Photoprotein</keyword>
<proteinExistence type="evidence at transcript level"/>
<dbReference type="AlphaFoldDB" id="A0A2Z5XV34"/>
<reference evidence="5" key="1">
    <citation type="journal article" date="2018" name="Int. J. Mol. Sci.">
        <title>Frame-Insensitive Expression Cloning of Fluorescent Protein from Scolionema suvaense.</title>
        <authorList>
            <person name="Horiuchi Y."/>
            <person name="Laskaratou D."/>
            <person name="Sliwa M."/>
            <person name="Ruckebusch C."/>
            <person name="Hatori K."/>
            <person name="Mizuno H."/>
            <person name="Hotta J.I."/>
        </authorList>
    </citation>
    <scope>NUCLEOTIDE SEQUENCE</scope>
    <source>
        <strain evidence="5">YH-2012-7</strain>
    </source>
</reference>
<dbReference type="Pfam" id="PF01353">
    <property type="entry name" value="GFP"/>
    <property type="match status" value="1"/>
</dbReference>
<gene>
    <name evidence="5" type="primary">ScSuFP</name>
</gene>
<dbReference type="InterPro" id="IPR009017">
    <property type="entry name" value="GFP"/>
</dbReference>
<dbReference type="InterPro" id="IPR011584">
    <property type="entry name" value="GFP-related"/>
</dbReference>